<dbReference type="SMART" id="SM00320">
    <property type="entry name" value="WD40"/>
    <property type="match status" value="3"/>
</dbReference>
<keyword evidence="2" id="KW-0677">Repeat</keyword>
<dbReference type="Gene3D" id="2.130.10.10">
    <property type="entry name" value="YVTN repeat-like/Quinoprotein amine dehydrogenase"/>
    <property type="match status" value="1"/>
</dbReference>
<comment type="similarity">
    <text evidence="4">Belongs to the WD repeat PROPPIN family.</text>
</comment>
<dbReference type="AlphaFoldDB" id="A0A835G8B8"/>
<gene>
    <name evidence="5" type="ORF">HW555_010699</name>
</gene>
<evidence type="ECO:0000313" key="5">
    <source>
        <dbReference type="EMBL" id="KAF9410123.1"/>
    </source>
</evidence>
<organism evidence="5 6">
    <name type="scientific">Spodoptera exigua</name>
    <name type="common">Beet armyworm</name>
    <name type="synonym">Noctua fulgens</name>
    <dbReference type="NCBI Taxonomy" id="7107"/>
    <lineage>
        <taxon>Eukaryota</taxon>
        <taxon>Metazoa</taxon>
        <taxon>Ecdysozoa</taxon>
        <taxon>Arthropoda</taxon>
        <taxon>Hexapoda</taxon>
        <taxon>Insecta</taxon>
        <taxon>Pterygota</taxon>
        <taxon>Neoptera</taxon>
        <taxon>Endopterygota</taxon>
        <taxon>Lepidoptera</taxon>
        <taxon>Glossata</taxon>
        <taxon>Ditrysia</taxon>
        <taxon>Noctuoidea</taxon>
        <taxon>Noctuidae</taxon>
        <taxon>Amphipyrinae</taxon>
        <taxon>Spodoptera</taxon>
    </lineage>
</organism>
<dbReference type="Proteomes" id="UP000648187">
    <property type="component" value="Unassembled WGS sequence"/>
</dbReference>
<dbReference type="InterPro" id="IPR036322">
    <property type="entry name" value="WD40_repeat_dom_sf"/>
</dbReference>
<dbReference type="GO" id="GO:0006914">
    <property type="term" value="P:autophagy"/>
    <property type="evidence" value="ECO:0007669"/>
    <property type="project" value="UniProtKB-KW"/>
</dbReference>
<reference evidence="5" key="1">
    <citation type="submission" date="2020-08" db="EMBL/GenBank/DDBJ databases">
        <title>Spodoptera exigua strain:BAW_Kor-Di-RS1 Genome sequencing and assembly.</title>
        <authorList>
            <person name="Kim J."/>
            <person name="Nam H.Y."/>
            <person name="Kwon M."/>
            <person name="Choi J.H."/>
            <person name="Cho S.R."/>
            <person name="Kim G.-H."/>
        </authorList>
    </citation>
    <scope>NUCLEOTIDE SEQUENCE</scope>
    <source>
        <strain evidence="5">BAW_Kor-Di-RS1</strain>
        <tissue evidence="5">Whole-body</tissue>
    </source>
</reference>
<dbReference type="InterPro" id="IPR015943">
    <property type="entry name" value="WD40/YVTN_repeat-like_dom_sf"/>
</dbReference>
<dbReference type="Pfam" id="PF21032">
    <property type="entry name" value="PROPPIN"/>
    <property type="match status" value="1"/>
</dbReference>
<keyword evidence="6" id="KW-1185">Reference proteome</keyword>
<dbReference type="SUPFAM" id="SSF50978">
    <property type="entry name" value="WD40 repeat-like"/>
    <property type="match status" value="1"/>
</dbReference>
<keyword evidence="3" id="KW-0072">Autophagy</keyword>
<name>A0A835G8B8_SPOEX</name>
<evidence type="ECO:0008006" key="7">
    <source>
        <dbReference type="Google" id="ProtNLM"/>
    </source>
</evidence>
<proteinExistence type="inferred from homology"/>
<evidence type="ECO:0000256" key="3">
    <source>
        <dbReference type="ARBA" id="ARBA00023006"/>
    </source>
</evidence>
<dbReference type="GO" id="GO:0005737">
    <property type="term" value="C:cytoplasm"/>
    <property type="evidence" value="ECO:0007669"/>
    <property type="project" value="UniProtKB-ARBA"/>
</dbReference>
<evidence type="ECO:0000256" key="1">
    <source>
        <dbReference type="ARBA" id="ARBA00022574"/>
    </source>
</evidence>
<comment type="caution">
    <text evidence="5">The sequence shown here is derived from an EMBL/GenBank/DDBJ whole genome shotgun (WGS) entry which is preliminary data.</text>
</comment>
<dbReference type="InterPro" id="IPR048720">
    <property type="entry name" value="PROPPIN"/>
</dbReference>
<evidence type="ECO:0000256" key="4">
    <source>
        <dbReference type="ARBA" id="ARBA00025740"/>
    </source>
</evidence>
<evidence type="ECO:0000313" key="6">
    <source>
        <dbReference type="Proteomes" id="UP000648187"/>
    </source>
</evidence>
<dbReference type="EMBL" id="JACKWZ010000276">
    <property type="protein sequence ID" value="KAF9410123.1"/>
    <property type="molecule type" value="Genomic_DNA"/>
</dbReference>
<dbReference type="InterPro" id="IPR001680">
    <property type="entry name" value="WD40_rpt"/>
</dbReference>
<dbReference type="PANTHER" id="PTHR11227">
    <property type="entry name" value="WD-REPEAT PROTEIN INTERACTING WITH PHOSPHOINOSIDES WIPI -RELATED"/>
    <property type="match status" value="1"/>
</dbReference>
<evidence type="ECO:0000256" key="2">
    <source>
        <dbReference type="ARBA" id="ARBA00022737"/>
    </source>
</evidence>
<keyword evidence="1" id="KW-0853">WD repeat</keyword>
<sequence length="323" mass="35651">MAHRRSSGITSLAFNQDQGCFACCHKNGLRIYNVEPLVEKTHYTKEDIGEVVLCEMLHRTSWLLVVTARRPCSLMILDDQERGFIAEVFFKAPIRAIKARRDKVALVLNSTVQVLAIPTLNRVALMRIPTGCRPLCTIATDQSVPQLLAAPAHRKGSVQLVDVSRVVKGAQSSTPAVMGCHQNDLVCLSLSPNGTRLATASERGTIIRVFDTGSKTMLHELRRGSDYADVFCINFNATGSLICCVSDKGTMHIWSARGAWTRLAAAKAFPDTRAQCAFIDDRNAVMICEDGSYHKFSFATEGNCHRTDFDLFLQVGDDDDILQ</sequence>
<accession>A0A835G8B8</accession>
<protein>
    <recommendedName>
        <fullName evidence="7">WD repeat domain phosphoinositide-interacting protein 4</fullName>
    </recommendedName>
</protein>